<evidence type="ECO:0000256" key="5">
    <source>
        <dbReference type="ARBA" id="ARBA00029814"/>
    </source>
</evidence>
<dbReference type="EC" id="6.3.1.14" evidence="3"/>
<evidence type="ECO:0000313" key="12">
    <source>
        <dbReference type="Proteomes" id="UP001608902"/>
    </source>
</evidence>
<accession>A0ABD6ESW8</accession>
<evidence type="ECO:0000256" key="3">
    <source>
        <dbReference type="ARBA" id="ARBA00012089"/>
    </source>
</evidence>
<dbReference type="Proteomes" id="UP001608902">
    <property type="component" value="Unassembled WGS sequence"/>
</dbReference>
<dbReference type="EMBL" id="JBGFUD010006890">
    <property type="protein sequence ID" value="MFH4981264.1"/>
    <property type="molecule type" value="Genomic_DNA"/>
</dbReference>
<feature type="domain" description="Diphthamide synthase" evidence="10">
    <location>
        <begin position="1"/>
        <end position="76"/>
    </location>
</feature>
<dbReference type="PANTHER" id="PTHR12196:SF2">
    <property type="entry name" value="DIPHTHINE--AMMONIA LIGASE"/>
    <property type="match status" value="1"/>
</dbReference>
<comment type="caution">
    <text evidence="11">The sequence shown here is derived from an EMBL/GenBank/DDBJ whole genome shotgun (WGS) entry which is preliminary data.</text>
</comment>
<name>A0ABD6ESW8_9BILA</name>
<dbReference type="InterPro" id="IPR014729">
    <property type="entry name" value="Rossmann-like_a/b/a_fold"/>
</dbReference>
<comment type="pathway">
    <text evidence="1">Protein modification; peptidyl-diphthamide biosynthesis.</text>
</comment>
<evidence type="ECO:0000256" key="2">
    <source>
        <dbReference type="ARBA" id="ARBA00008496"/>
    </source>
</evidence>
<dbReference type="SUPFAM" id="SSF52402">
    <property type="entry name" value="Adenine nucleotide alpha hydrolases-like"/>
    <property type="match status" value="1"/>
</dbReference>
<evidence type="ECO:0000256" key="7">
    <source>
        <dbReference type="ARBA" id="ARBA00031552"/>
    </source>
</evidence>
<evidence type="ECO:0000259" key="10">
    <source>
        <dbReference type="Pfam" id="PF01902"/>
    </source>
</evidence>
<dbReference type="PANTHER" id="PTHR12196">
    <property type="entry name" value="DOMAIN OF UNKNOWN FUNCTION 71 DUF71 -CONTAINING PROTEIN"/>
    <property type="match status" value="1"/>
</dbReference>
<comment type="catalytic activity">
    <reaction evidence="9">
        <text>diphthine-[translation elongation factor 2] + NH4(+) + ATP = diphthamide-[translation elongation factor 2] + AMP + diphosphate + H(+)</text>
        <dbReference type="Rhea" id="RHEA:19753"/>
        <dbReference type="Rhea" id="RHEA-COMP:10172"/>
        <dbReference type="Rhea" id="RHEA-COMP:10174"/>
        <dbReference type="ChEBI" id="CHEBI:15378"/>
        <dbReference type="ChEBI" id="CHEBI:16692"/>
        <dbReference type="ChEBI" id="CHEBI:28938"/>
        <dbReference type="ChEBI" id="CHEBI:30616"/>
        <dbReference type="ChEBI" id="CHEBI:33019"/>
        <dbReference type="ChEBI" id="CHEBI:82696"/>
        <dbReference type="ChEBI" id="CHEBI:456215"/>
        <dbReference type="EC" id="6.3.1.14"/>
    </reaction>
</comment>
<reference evidence="11 12" key="1">
    <citation type="submission" date="2024-08" db="EMBL/GenBank/DDBJ databases">
        <title>Gnathostoma spinigerum genome.</title>
        <authorList>
            <person name="Gonzalez-Bertolin B."/>
            <person name="Monzon S."/>
            <person name="Zaballos A."/>
            <person name="Jimenez P."/>
            <person name="Dekumyoy P."/>
            <person name="Varona S."/>
            <person name="Cuesta I."/>
            <person name="Sumanam S."/>
            <person name="Adisakwattana P."/>
            <person name="Gasser R.B."/>
            <person name="Hernandez-Gonzalez A."/>
            <person name="Young N.D."/>
            <person name="Perteguer M.J."/>
        </authorList>
    </citation>
    <scope>NUCLEOTIDE SEQUENCE [LARGE SCALE GENOMIC DNA]</scope>
    <source>
        <strain evidence="11">AL3</strain>
        <tissue evidence="11">Liver</tissue>
    </source>
</reference>
<evidence type="ECO:0000256" key="9">
    <source>
        <dbReference type="ARBA" id="ARBA00048108"/>
    </source>
</evidence>
<dbReference type="GO" id="GO:0017178">
    <property type="term" value="F:diphthine-ammonia ligase activity"/>
    <property type="evidence" value="ECO:0007669"/>
    <property type="project" value="UniProtKB-EC"/>
</dbReference>
<dbReference type="InterPro" id="IPR030662">
    <property type="entry name" value="DPH6/MJ0570"/>
</dbReference>
<evidence type="ECO:0000256" key="6">
    <source>
        <dbReference type="ARBA" id="ARBA00031202"/>
    </source>
</evidence>
<evidence type="ECO:0000256" key="8">
    <source>
        <dbReference type="ARBA" id="ARBA00032849"/>
    </source>
</evidence>
<dbReference type="Gene3D" id="3.40.50.620">
    <property type="entry name" value="HUPs"/>
    <property type="match status" value="1"/>
</dbReference>
<comment type="similarity">
    <text evidence="2">Belongs to the Diphthine--ammonia ligase family.</text>
</comment>
<evidence type="ECO:0000313" key="11">
    <source>
        <dbReference type="EMBL" id="MFH4981264.1"/>
    </source>
</evidence>
<dbReference type="Pfam" id="PF01902">
    <property type="entry name" value="Diphthami_syn_2"/>
    <property type="match status" value="1"/>
</dbReference>
<dbReference type="CDD" id="cd01994">
    <property type="entry name" value="AANH_PF0828-like"/>
    <property type="match status" value="1"/>
</dbReference>
<evidence type="ECO:0000256" key="1">
    <source>
        <dbReference type="ARBA" id="ARBA00005156"/>
    </source>
</evidence>
<dbReference type="InterPro" id="IPR002761">
    <property type="entry name" value="Diphthami_syn_dom"/>
</dbReference>
<protein>
    <recommendedName>
        <fullName evidence="4">Diphthine--ammonia ligase</fullName>
        <ecNumber evidence="3">6.3.1.14</ecNumber>
    </recommendedName>
    <alternativeName>
        <fullName evidence="6">ATP-binding domain-containing protein 4</fullName>
    </alternativeName>
    <alternativeName>
        <fullName evidence="5">Diphthamide synthase</fullName>
    </alternativeName>
    <alternativeName>
        <fullName evidence="7">Diphthamide synthetase</fullName>
    </alternativeName>
    <alternativeName>
        <fullName evidence="8">Protein DPH6 homolog</fullName>
    </alternativeName>
</protein>
<dbReference type="AlphaFoldDB" id="A0ABD6ESW8"/>
<evidence type="ECO:0000256" key="4">
    <source>
        <dbReference type="ARBA" id="ARBA00018426"/>
    </source>
</evidence>
<sequence>MKVVGLVSGGKDSCFNLMKCVENDHEIVCLANLYPPHSADADEIDSYMYQSVGHSGLEIYGEAFGLPIYRKEINGKPITTSAEYEPTFGDEVEDLFQLLSVVKERHPDIEGSISQPLFGSDLFYLR</sequence>
<proteinExistence type="inferred from homology"/>
<keyword evidence="12" id="KW-1185">Reference proteome</keyword>
<organism evidence="11 12">
    <name type="scientific">Gnathostoma spinigerum</name>
    <dbReference type="NCBI Taxonomy" id="75299"/>
    <lineage>
        <taxon>Eukaryota</taxon>
        <taxon>Metazoa</taxon>
        <taxon>Ecdysozoa</taxon>
        <taxon>Nematoda</taxon>
        <taxon>Chromadorea</taxon>
        <taxon>Rhabditida</taxon>
        <taxon>Spirurina</taxon>
        <taxon>Gnathostomatomorpha</taxon>
        <taxon>Gnathostomatoidea</taxon>
        <taxon>Gnathostomatidae</taxon>
        <taxon>Gnathostoma</taxon>
    </lineage>
</organism>
<gene>
    <name evidence="11" type="ORF">AB6A40_007973</name>
</gene>